<reference evidence="2" key="1">
    <citation type="submission" date="2012-11" db="EMBL/GenBank/DDBJ databases">
        <authorList>
            <person name="Lucero-Rivera Y.E."/>
            <person name="Tovar-Ramirez D."/>
        </authorList>
    </citation>
    <scope>NUCLEOTIDE SEQUENCE</scope>
    <source>
        <tissue evidence="2">Salivary gland</tissue>
    </source>
</reference>
<name>L7LZE9_RHIPC</name>
<evidence type="ECO:0000313" key="2">
    <source>
        <dbReference type="EMBL" id="JAA56263.1"/>
    </source>
</evidence>
<proteinExistence type="evidence at transcript level"/>
<accession>L7LZE9</accession>
<sequence>MNVVMLLVRRWVRRGAGLHRSEGSRTEVATFEVNVVASVAVGVRTFSSAAGRNGSEGEAVLERGVCSPQDATGHGGRGGRCGMLPGGGAGGHSG</sequence>
<reference evidence="2" key="2">
    <citation type="journal article" date="2015" name="J. Proteomics">
        <title>Sexual differences in the sialomes of the zebra tick, Rhipicephalus pulchellus.</title>
        <authorList>
            <person name="Tan A.W."/>
            <person name="Francischetti I.M."/>
            <person name="Slovak M."/>
            <person name="Kini R.M."/>
            <person name="Ribeiro J.M."/>
        </authorList>
    </citation>
    <scope>NUCLEOTIDE SEQUENCE</scope>
    <source>
        <tissue evidence="2">Salivary gland</tissue>
    </source>
</reference>
<dbReference type="EMBL" id="GACK01008771">
    <property type="protein sequence ID" value="JAA56263.1"/>
    <property type="molecule type" value="mRNA"/>
</dbReference>
<organism evidence="2">
    <name type="scientific">Rhipicephalus pulchellus</name>
    <name type="common">Yellow backed tick</name>
    <name type="synonym">Dermacentor pulchellus</name>
    <dbReference type="NCBI Taxonomy" id="72859"/>
    <lineage>
        <taxon>Eukaryota</taxon>
        <taxon>Metazoa</taxon>
        <taxon>Ecdysozoa</taxon>
        <taxon>Arthropoda</taxon>
        <taxon>Chelicerata</taxon>
        <taxon>Arachnida</taxon>
        <taxon>Acari</taxon>
        <taxon>Parasitiformes</taxon>
        <taxon>Ixodida</taxon>
        <taxon>Ixodoidea</taxon>
        <taxon>Ixodidae</taxon>
        <taxon>Rhipicephalinae</taxon>
        <taxon>Rhipicephalus</taxon>
        <taxon>Rhipicephalus</taxon>
    </lineage>
</organism>
<evidence type="ECO:0000256" key="1">
    <source>
        <dbReference type="SAM" id="MobiDB-lite"/>
    </source>
</evidence>
<dbReference type="AlphaFoldDB" id="L7LZE9"/>
<feature type="region of interest" description="Disordered" evidence="1">
    <location>
        <begin position="70"/>
        <end position="94"/>
    </location>
</feature>
<protein>
    <submittedName>
        <fullName evidence="2">Uncharacterized protein</fullName>
    </submittedName>
</protein>
<feature type="compositionally biased region" description="Gly residues" evidence="1">
    <location>
        <begin position="73"/>
        <end position="94"/>
    </location>
</feature>